<dbReference type="Proteomes" id="UP000499080">
    <property type="component" value="Unassembled WGS sequence"/>
</dbReference>
<dbReference type="AlphaFoldDB" id="A0A4Y1ZY50"/>
<evidence type="ECO:0000313" key="1">
    <source>
        <dbReference type="EMBL" id="GBL72207.1"/>
    </source>
</evidence>
<gene>
    <name evidence="1" type="ORF">AVEN_115184_1</name>
</gene>
<evidence type="ECO:0000313" key="2">
    <source>
        <dbReference type="Proteomes" id="UP000499080"/>
    </source>
</evidence>
<protein>
    <submittedName>
        <fullName evidence="1">Uncharacterized protein</fullName>
    </submittedName>
</protein>
<sequence length="101" mass="11631">MSIPVSNWSEFFFQSAIWNPMNNNRPEKLNSSYRHCLNSDPSLFGARPLCHVCEQMHLWESARRFYQFLLVGLFSSAKFYYEVAVSGCTRAVFVTSLAPPT</sequence>
<dbReference type="EMBL" id="BGPR01000001">
    <property type="protein sequence ID" value="GBL72207.1"/>
    <property type="molecule type" value="Genomic_DNA"/>
</dbReference>
<keyword evidence="2" id="KW-1185">Reference proteome</keyword>
<reference evidence="1 2" key="1">
    <citation type="journal article" date="2019" name="Sci. Rep.">
        <title>Orb-weaving spider Araneus ventricosus genome elucidates the spidroin gene catalogue.</title>
        <authorList>
            <person name="Kono N."/>
            <person name="Nakamura H."/>
            <person name="Ohtoshi R."/>
            <person name="Moran D.A.P."/>
            <person name="Shinohara A."/>
            <person name="Yoshida Y."/>
            <person name="Fujiwara M."/>
            <person name="Mori M."/>
            <person name="Tomita M."/>
            <person name="Arakawa K."/>
        </authorList>
    </citation>
    <scope>NUCLEOTIDE SEQUENCE [LARGE SCALE GENOMIC DNA]</scope>
</reference>
<organism evidence="1 2">
    <name type="scientific">Araneus ventricosus</name>
    <name type="common">Orbweaver spider</name>
    <name type="synonym">Epeira ventricosa</name>
    <dbReference type="NCBI Taxonomy" id="182803"/>
    <lineage>
        <taxon>Eukaryota</taxon>
        <taxon>Metazoa</taxon>
        <taxon>Ecdysozoa</taxon>
        <taxon>Arthropoda</taxon>
        <taxon>Chelicerata</taxon>
        <taxon>Arachnida</taxon>
        <taxon>Araneae</taxon>
        <taxon>Araneomorphae</taxon>
        <taxon>Entelegynae</taxon>
        <taxon>Araneoidea</taxon>
        <taxon>Araneidae</taxon>
        <taxon>Araneus</taxon>
    </lineage>
</organism>
<comment type="caution">
    <text evidence="1">The sequence shown here is derived from an EMBL/GenBank/DDBJ whole genome shotgun (WGS) entry which is preliminary data.</text>
</comment>
<accession>A0A4Y1ZY50</accession>
<proteinExistence type="predicted"/>
<name>A0A4Y1ZY50_ARAVE</name>